<feature type="chain" id="PRO_5020227480" evidence="1">
    <location>
        <begin position="24"/>
        <end position="85"/>
    </location>
</feature>
<name>A0A4R1BH14_9PROT</name>
<dbReference type="RefSeq" id="WP_131445163.1">
    <property type="nucleotide sequence ID" value="NZ_SJZB01000017.1"/>
</dbReference>
<protein>
    <submittedName>
        <fullName evidence="2">Uncharacterized protein</fullName>
    </submittedName>
</protein>
<gene>
    <name evidence="2" type="ORF">EZJ19_04830</name>
</gene>
<accession>A0A4R1BH14</accession>
<organism evidence="2 3">
    <name type="scientific">Parasulfuritortus cantonensis</name>
    <dbReference type="NCBI Taxonomy" id="2528202"/>
    <lineage>
        <taxon>Bacteria</taxon>
        <taxon>Pseudomonadati</taxon>
        <taxon>Pseudomonadota</taxon>
        <taxon>Betaproteobacteria</taxon>
        <taxon>Nitrosomonadales</taxon>
        <taxon>Thiobacillaceae</taxon>
        <taxon>Parasulfuritortus</taxon>
    </lineage>
</organism>
<proteinExistence type="predicted"/>
<dbReference type="EMBL" id="SJZB01000017">
    <property type="protein sequence ID" value="TCJ16510.1"/>
    <property type="molecule type" value="Genomic_DNA"/>
</dbReference>
<evidence type="ECO:0000256" key="1">
    <source>
        <dbReference type="SAM" id="SignalP"/>
    </source>
</evidence>
<reference evidence="2 3" key="1">
    <citation type="submission" date="2019-03" db="EMBL/GenBank/DDBJ databases">
        <title>Genome sequence of Thiobacillaceae bacterium LSR1, a sulfur-oxidizing bacterium isolated from freshwater sediment.</title>
        <authorList>
            <person name="Li S."/>
        </authorList>
    </citation>
    <scope>NUCLEOTIDE SEQUENCE [LARGE SCALE GENOMIC DNA]</scope>
    <source>
        <strain evidence="2 3">LSR1</strain>
    </source>
</reference>
<evidence type="ECO:0000313" key="2">
    <source>
        <dbReference type="EMBL" id="TCJ16510.1"/>
    </source>
</evidence>
<comment type="caution">
    <text evidence="2">The sequence shown here is derived from an EMBL/GenBank/DDBJ whole genome shotgun (WGS) entry which is preliminary data.</text>
</comment>
<keyword evidence="1" id="KW-0732">Signal</keyword>
<dbReference type="AlphaFoldDB" id="A0A4R1BH14"/>
<evidence type="ECO:0000313" key="3">
    <source>
        <dbReference type="Proteomes" id="UP000295443"/>
    </source>
</evidence>
<feature type="signal peptide" evidence="1">
    <location>
        <begin position="1"/>
        <end position="23"/>
    </location>
</feature>
<sequence length="85" mass="9215">MKTSAKLFLVLALATAAGTPVRAETGKAENLAAAVKVAAWERVGEAGAAPREVQPARDRVAEDGDLRARKAEMVRRMFWIVMAHR</sequence>
<dbReference type="Proteomes" id="UP000295443">
    <property type="component" value="Unassembled WGS sequence"/>
</dbReference>
<keyword evidence="3" id="KW-1185">Reference proteome</keyword>